<dbReference type="GO" id="GO:0008017">
    <property type="term" value="F:microtubule binding"/>
    <property type="evidence" value="ECO:0007669"/>
    <property type="project" value="InterPro"/>
</dbReference>
<dbReference type="PANTHER" id="PTHR31543:SF1">
    <property type="entry name" value="HECT DOMAIN-CONTAINING PROTEIN"/>
    <property type="match status" value="1"/>
</dbReference>
<accession>A0AA36IA71</accession>
<dbReference type="PANTHER" id="PTHR31543">
    <property type="entry name" value="DYNEIN REGULATORY COMPLEX SUBUNIT 4"/>
    <property type="match status" value="1"/>
</dbReference>
<dbReference type="GO" id="GO:0005874">
    <property type="term" value="C:microtubule"/>
    <property type="evidence" value="ECO:0007669"/>
    <property type="project" value="TreeGrafter"/>
</dbReference>
<name>A0AA36IA71_9DINO</name>
<feature type="coiled-coil region" evidence="1">
    <location>
        <begin position="67"/>
        <end position="97"/>
    </location>
</feature>
<dbReference type="GO" id="GO:0031514">
    <property type="term" value="C:motile cilium"/>
    <property type="evidence" value="ECO:0007669"/>
    <property type="project" value="InterPro"/>
</dbReference>
<feature type="coiled-coil region" evidence="1">
    <location>
        <begin position="276"/>
        <end position="391"/>
    </location>
</feature>
<dbReference type="InterPro" id="IPR039308">
    <property type="entry name" value="GAS8"/>
</dbReference>
<gene>
    <name evidence="4" type="ORF">EVOR1521_LOCUS10217</name>
</gene>
<comment type="caution">
    <text evidence="4">The sequence shown here is derived from an EMBL/GenBank/DDBJ whole genome shotgun (WGS) entry which is preliminary data.</text>
</comment>
<dbReference type="InterPro" id="IPR025593">
    <property type="entry name" value="GAS8_dom"/>
</dbReference>
<dbReference type="EMBL" id="CAUJNA010000968">
    <property type="protein sequence ID" value="CAJ1382975.1"/>
    <property type="molecule type" value="Genomic_DNA"/>
</dbReference>
<reference evidence="4" key="1">
    <citation type="submission" date="2023-08" db="EMBL/GenBank/DDBJ databases">
        <authorList>
            <person name="Chen Y."/>
            <person name="Shah S."/>
            <person name="Dougan E. K."/>
            <person name="Thang M."/>
            <person name="Chan C."/>
        </authorList>
    </citation>
    <scope>NUCLEOTIDE SEQUENCE</scope>
</reference>
<evidence type="ECO:0000313" key="4">
    <source>
        <dbReference type="EMBL" id="CAJ1382975.1"/>
    </source>
</evidence>
<evidence type="ECO:0000313" key="5">
    <source>
        <dbReference type="Proteomes" id="UP001178507"/>
    </source>
</evidence>
<proteinExistence type="predicted"/>
<evidence type="ECO:0000256" key="2">
    <source>
        <dbReference type="SAM" id="MobiDB-lite"/>
    </source>
</evidence>
<dbReference type="Proteomes" id="UP001178507">
    <property type="component" value="Unassembled WGS sequence"/>
</dbReference>
<keyword evidence="5" id="KW-1185">Reference proteome</keyword>
<evidence type="ECO:0000259" key="3">
    <source>
        <dbReference type="Pfam" id="PF13851"/>
    </source>
</evidence>
<dbReference type="GO" id="GO:0048870">
    <property type="term" value="P:cell motility"/>
    <property type="evidence" value="ECO:0007669"/>
    <property type="project" value="InterPro"/>
</dbReference>
<feature type="domain" description="Growth arrest-specific protein 8" evidence="3">
    <location>
        <begin position="222"/>
        <end position="420"/>
    </location>
</feature>
<dbReference type="Gene3D" id="1.10.287.1490">
    <property type="match status" value="1"/>
</dbReference>
<dbReference type="Pfam" id="PF13851">
    <property type="entry name" value="GAS"/>
    <property type="match status" value="1"/>
</dbReference>
<organism evidence="4 5">
    <name type="scientific">Effrenium voratum</name>
    <dbReference type="NCBI Taxonomy" id="2562239"/>
    <lineage>
        <taxon>Eukaryota</taxon>
        <taxon>Sar</taxon>
        <taxon>Alveolata</taxon>
        <taxon>Dinophyceae</taxon>
        <taxon>Suessiales</taxon>
        <taxon>Symbiodiniaceae</taxon>
        <taxon>Effrenium</taxon>
    </lineage>
</organism>
<evidence type="ECO:0000256" key="1">
    <source>
        <dbReference type="SAM" id="Coils"/>
    </source>
</evidence>
<protein>
    <recommendedName>
        <fullName evidence="3">Growth arrest-specific protein 8 domain-containing protein</fullName>
    </recommendedName>
</protein>
<dbReference type="GO" id="GO:0031267">
    <property type="term" value="F:small GTPase binding"/>
    <property type="evidence" value="ECO:0007669"/>
    <property type="project" value="InterPro"/>
</dbReference>
<dbReference type="AlphaFoldDB" id="A0AA36IA71"/>
<feature type="coiled-coil region" evidence="1">
    <location>
        <begin position="186"/>
        <end position="217"/>
    </location>
</feature>
<keyword evidence="1" id="KW-0175">Coiled coil</keyword>
<sequence>MGKKGKKKQLDPEAAARQQAAEAEEKKRLEMIKEAMRLRANCEREENHFHQFLMEREKINYFWIVEKKTLTEKQADLRNKQRELQDLEERQQIELKMFQQRLKHLRYHQQDEVVELKTDAELGLKLQEDHHRITEAEIKKDQRALKMEKKEAEVAQQDFTRMLKLEQDQKILELRHEFDRKARDMQQKYELRMKTIREEMERQRRLQIQKIEESKNAQIDQVMKKNQQDFTEIKVYYQEITVSNFDSIKRLKEDYADIKKNENDDAKKMYDLEQRNKQLKEPMKKANQDVERLEQEREAYKEDKKRLAQVKEKIKQSETLLKRMEFQHEVLQQQLSQVTTEREDLYTKFQQAIYDVQQRSGLKNLILEKKIDTVEEALETTEAQITELLASANVDPATTAGITQKLDQVIAYKDDIVGQLQEEVQRIKDSQSTMVKTYESKLAEYGIPPEELGFMPAVG</sequence>
<feature type="region of interest" description="Disordered" evidence="2">
    <location>
        <begin position="1"/>
        <end position="25"/>
    </location>
</feature>
<dbReference type="GO" id="GO:0005794">
    <property type="term" value="C:Golgi apparatus"/>
    <property type="evidence" value="ECO:0007669"/>
    <property type="project" value="TreeGrafter"/>
</dbReference>